<evidence type="ECO:0000313" key="1">
    <source>
        <dbReference type="EMBL" id="AZE52723.1"/>
    </source>
</evidence>
<name>A0A3G7U005_9PSED</name>
<accession>A0A3G7U005</accession>
<reference evidence="1 2" key="1">
    <citation type="submission" date="2018-03" db="EMBL/GenBank/DDBJ databases">
        <title>Diversity of phytobeneficial traits revealed by whole-genome analysis of worldwide-isolated phenazine-producing Pseudomonas spp.</title>
        <authorList>
            <person name="Biessy A."/>
            <person name="Novinscak A."/>
            <person name="Blom J."/>
            <person name="Leger G."/>
            <person name="Thomashow L.S."/>
            <person name="Cazorla F.M."/>
            <person name="Josic D."/>
            <person name="Filion M."/>
        </authorList>
    </citation>
    <scope>NUCLEOTIDE SEQUENCE [LARGE SCALE GENOMIC DNA]</scope>
    <source>
        <strain evidence="1 2">30B</strain>
    </source>
</reference>
<dbReference type="Proteomes" id="UP000268696">
    <property type="component" value="Chromosome"/>
</dbReference>
<dbReference type="AlphaFoldDB" id="A0A3G7U005"/>
<proteinExistence type="predicted"/>
<organism evidence="1 2">
    <name type="scientific">Pseudomonas synxantha</name>
    <dbReference type="NCBI Taxonomy" id="47883"/>
    <lineage>
        <taxon>Bacteria</taxon>
        <taxon>Pseudomonadati</taxon>
        <taxon>Pseudomonadota</taxon>
        <taxon>Gammaproteobacteria</taxon>
        <taxon>Pseudomonadales</taxon>
        <taxon>Pseudomonadaceae</taxon>
        <taxon>Pseudomonas</taxon>
    </lineage>
</organism>
<dbReference type="EMBL" id="CP027754">
    <property type="protein sequence ID" value="AZE52723.1"/>
    <property type="molecule type" value="Genomic_DNA"/>
</dbReference>
<sequence>MINTINQPKCRRLPMIAPLPTGVRAMHLNHLFNGLLAAYACGK</sequence>
<gene>
    <name evidence="1" type="ORF">C4K03_0539</name>
</gene>
<evidence type="ECO:0000313" key="2">
    <source>
        <dbReference type="Proteomes" id="UP000268696"/>
    </source>
</evidence>
<protein>
    <submittedName>
        <fullName evidence="1">Uncharacterized protein</fullName>
    </submittedName>
</protein>